<dbReference type="EMBL" id="JAGGNH010000009">
    <property type="protein sequence ID" value="KAJ0963062.1"/>
    <property type="molecule type" value="Genomic_DNA"/>
</dbReference>
<reference evidence="2" key="1">
    <citation type="submission" date="2021-03" db="EMBL/GenBank/DDBJ databases">
        <authorList>
            <person name="Li Z."/>
            <person name="Yang C."/>
        </authorList>
    </citation>
    <scope>NUCLEOTIDE SEQUENCE</scope>
    <source>
        <strain evidence="2">Dzin_1.0</strain>
        <tissue evidence="2">Leaf</tissue>
    </source>
</reference>
<dbReference type="GO" id="GO:0009631">
    <property type="term" value="P:cold acclimation"/>
    <property type="evidence" value="ECO:0007669"/>
    <property type="project" value="TreeGrafter"/>
</dbReference>
<reference evidence="2" key="2">
    <citation type="journal article" date="2022" name="Hortic Res">
        <title>The genome of Dioscorea zingiberensis sheds light on the biosynthesis, origin and evolution of the medicinally important diosgenin saponins.</title>
        <authorList>
            <person name="Li Y."/>
            <person name="Tan C."/>
            <person name="Li Z."/>
            <person name="Guo J."/>
            <person name="Li S."/>
            <person name="Chen X."/>
            <person name="Wang C."/>
            <person name="Dai X."/>
            <person name="Yang H."/>
            <person name="Song W."/>
            <person name="Hou L."/>
            <person name="Xu J."/>
            <person name="Tong Z."/>
            <person name="Xu A."/>
            <person name="Yuan X."/>
            <person name="Wang W."/>
            <person name="Yang Q."/>
            <person name="Chen L."/>
            <person name="Sun Z."/>
            <person name="Wang K."/>
            <person name="Pan B."/>
            <person name="Chen J."/>
            <person name="Bao Y."/>
            <person name="Liu F."/>
            <person name="Qi X."/>
            <person name="Gang D.R."/>
            <person name="Wen J."/>
            <person name="Li J."/>
        </authorList>
    </citation>
    <scope>NUCLEOTIDE SEQUENCE</scope>
    <source>
        <strain evidence="2">Dzin_1.0</strain>
    </source>
</reference>
<evidence type="ECO:0000256" key="1">
    <source>
        <dbReference type="SAM" id="MobiDB-lite"/>
    </source>
</evidence>
<organism evidence="2 3">
    <name type="scientific">Dioscorea zingiberensis</name>
    <dbReference type="NCBI Taxonomy" id="325984"/>
    <lineage>
        <taxon>Eukaryota</taxon>
        <taxon>Viridiplantae</taxon>
        <taxon>Streptophyta</taxon>
        <taxon>Embryophyta</taxon>
        <taxon>Tracheophyta</taxon>
        <taxon>Spermatophyta</taxon>
        <taxon>Magnoliopsida</taxon>
        <taxon>Liliopsida</taxon>
        <taxon>Dioscoreales</taxon>
        <taxon>Dioscoreaceae</taxon>
        <taxon>Dioscorea</taxon>
    </lineage>
</organism>
<dbReference type="PANTHER" id="PTHR47877">
    <property type="entry name" value="LATE EMBRYOGENESIS ABUNDANT DOMAIN-CONTAINING PROTEIN / LEA DOMAIN-CONTAINING PROTEIN"/>
    <property type="match status" value="1"/>
</dbReference>
<dbReference type="AlphaFoldDB" id="A0A9D5H4J3"/>
<sequence length="168" mass="18516">MASHQEDKKQNLSPEEIGQYRATAQQNSVESIRGAEERYAKAKESGYTAIRETKEAVTQGVGAAKDFAVEKTKEGYHTAKDAAAKTMGKAKEYVYHEKGEEKVGDHEANHKDKLSEQDDLSSKEPHQYGQTSITSVLWGILGAVGESLKEIAQTAKEIVMGKDSERKD</sequence>
<keyword evidence="3" id="KW-1185">Reference proteome</keyword>
<evidence type="ECO:0000313" key="3">
    <source>
        <dbReference type="Proteomes" id="UP001085076"/>
    </source>
</evidence>
<name>A0A9D5H4J3_9LILI</name>
<accession>A0A9D5H4J3</accession>
<feature type="compositionally biased region" description="Basic and acidic residues" evidence="1">
    <location>
        <begin position="1"/>
        <end position="10"/>
    </location>
</feature>
<evidence type="ECO:0000313" key="2">
    <source>
        <dbReference type="EMBL" id="KAJ0963062.1"/>
    </source>
</evidence>
<protein>
    <submittedName>
        <fullName evidence="2">Uncharacterized protein</fullName>
    </submittedName>
</protein>
<dbReference type="Proteomes" id="UP001085076">
    <property type="component" value="Miscellaneous, Linkage group lg09"/>
</dbReference>
<dbReference type="PANTHER" id="PTHR47877:SF3">
    <property type="entry name" value="LATE EMBRYOGENESIS ABUNDANT DOMAIN-CONTAINING PROTEIN _ LEA DOMAIN-CONTAINING PROTEIN"/>
    <property type="match status" value="1"/>
</dbReference>
<dbReference type="GO" id="GO:0005829">
    <property type="term" value="C:cytosol"/>
    <property type="evidence" value="ECO:0007669"/>
    <property type="project" value="TreeGrafter"/>
</dbReference>
<feature type="compositionally biased region" description="Basic and acidic residues" evidence="1">
    <location>
        <begin position="97"/>
        <end position="126"/>
    </location>
</feature>
<dbReference type="OrthoDB" id="1907061at2759"/>
<feature type="region of interest" description="Disordered" evidence="1">
    <location>
        <begin position="1"/>
        <end position="39"/>
    </location>
</feature>
<proteinExistence type="predicted"/>
<gene>
    <name evidence="2" type="ORF">J5N97_028184</name>
</gene>
<comment type="caution">
    <text evidence="2">The sequence shown here is derived from an EMBL/GenBank/DDBJ whole genome shotgun (WGS) entry which is preliminary data.</text>
</comment>
<feature type="region of interest" description="Disordered" evidence="1">
    <location>
        <begin position="97"/>
        <end position="129"/>
    </location>
</feature>